<dbReference type="Pfam" id="PF00196">
    <property type="entry name" value="GerE"/>
    <property type="match status" value="1"/>
</dbReference>
<evidence type="ECO:0000259" key="4">
    <source>
        <dbReference type="PROSITE" id="PS50043"/>
    </source>
</evidence>
<dbReference type="Gene3D" id="1.10.10.10">
    <property type="entry name" value="Winged helix-like DNA-binding domain superfamily/Winged helix DNA-binding domain"/>
    <property type="match status" value="1"/>
</dbReference>
<keyword evidence="2" id="KW-0238">DNA-binding</keyword>
<keyword evidence="3" id="KW-0804">Transcription</keyword>
<dbReference type="GO" id="GO:0006355">
    <property type="term" value="P:regulation of DNA-templated transcription"/>
    <property type="evidence" value="ECO:0007669"/>
    <property type="project" value="InterPro"/>
</dbReference>
<dbReference type="InterPro" id="IPR016032">
    <property type="entry name" value="Sig_transdc_resp-reg_C-effctor"/>
</dbReference>
<dbReference type="SUPFAM" id="SSF46894">
    <property type="entry name" value="C-terminal effector domain of the bipartite response regulators"/>
    <property type="match status" value="1"/>
</dbReference>
<proteinExistence type="predicted"/>
<feature type="domain" description="HTH luxR-type" evidence="4">
    <location>
        <begin position="6"/>
        <end position="71"/>
    </location>
</feature>
<evidence type="ECO:0000256" key="3">
    <source>
        <dbReference type="ARBA" id="ARBA00023163"/>
    </source>
</evidence>
<dbReference type="PRINTS" id="PR00038">
    <property type="entry name" value="HTHLUXR"/>
</dbReference>
<gene>
    <name evidence="5" type="ORF">GCM10014715_72040</name>
</gene>
<dbReference type="GO" id="GO:0003677">
    <property type="term" value="F:DNA binding"/>
    <property type="evidence" value="ECO:0007669"/>
    <property type="project" value="UniProtKB-KW"/>
</dbReference>
<accession>A0A919E2T2</accession>
<dbReference type="InterPro" id="IPR000792">
    <property type="entry name" value="Tscrpt_reg_LuxR_C"/>
</dbReference>
<evidence type="ECO:0000256" key="2">
    <source>
        <dbReference type="ARBA" id="ARBA00023125"/>
    </source>
</evidence>
<dbReference type="PANTHER" id="PTHR44688">
    <property type="entry name" value="DNA-BINDING TRANSCRIPTIONAL ACTIVATOR DEVR_DOSR"/>
    <property type="match status" value="1"/>
</dbReference>
<protein>
    <recommendedName>
        <fullName evidence="4">HTH luxR-type domain-containing protein</fullName>
    </recommendedName>
</protein>
<sequence>MAADAIASGDSPLTTREAEVLEPAVDGAPVAEIAERAALSQETVRNYLSSAVSKLGAENRHAAVRLARERGWV</sequence>
<evidence type="ECO:0000313" key="6">
    <source>
        <dbReference type="Proteomes" id="UP000641386"/>
    </source>
</evidence>
<name>A0A919E2T2_9ACTN</name>
<keyword evidence="1" id="KW-0805">Transcription regulation</keyword>
<evidence type="ECO:0000313" key="5">
    <source>
        <dbReference type="EMBL" id="GHF05496.1"/>
    </source>
</evidence>
<dbReference type="SMART" id="SM00421">
    <property type="entry name" value="HTH_LUXR"/>
    <property type="match status" value="1"/>
</dbReference>
<comment type="caution">
    <text evidence="5">The sequence shown here is derived from an EMBL/GenBank/DDBJ whole genome shotgun (WGS) entry which is preliminary data.</text>
</comment>
<evidence type="ECO:0000256" key="1">
    <source>
        <dbReference type="ARBA" id="ARBA00023015"/>
    </source>
</evidence>
<keyword evidence="6" id="KW-1185">Reference proteome</keyword>
<dbReference type="InterPro" id="IPR036388">
    <property type="entry name" value="WH-like_DNA-bd_sf"/>
</dbReference>
<dbReference type="PANTHER" id="PTHR44688:SF16">
    <property type="entry name" value="DNA-BINDING TRANSCRIPTIONAL ACTIVATOR DEVR_DOSR"/>
    <property type="match status" value="1"/>
</dbReference>
<dbReference type="EMBL" id="BNBC01000048">
    <property type="protein sequence ID" value="GHF05496.1"/>
    <property type="molecule type" value="Genomic_DNA"/>
</dbReference>
<dbReference type="AlphaFoldDB" id="A0A919E2T2"/>
<organism evidence="5 6">
    <name type="scientific">Streptomyces spiralis</name>
    <dbReference type="NCBI Taxonomy" id="66376"/>
    <lineage>
        <taxon>Bacteria</taxon>
        <taxon>Bacillati</taxon>
        <taxon>Actinomycetota</taxon>
        <taxon>Actinomycetes</taxon>
        <taxon>Kitasatosporales</taxon>
        <taxon>Streptomycetaceae</taxon>
        <taxon>Streptomyces</taxon>
    </lineage>
</organism>
<reference evidence="5" key="2">
    <citation type="submission" date="2020-09" db="EMBL/GenBank/DDBJ databases">
        <authorList>
            <person name="Sun Q."/>
            <person name="Ohkuma M."/>
        </authorList>
    </citation>
    <scope>NUCLEOTIDE SEQUENCE</scope>
    <source>
        <strain evidence="5">JCM 3302</strain>
    </source>
</reference>
<reference evidence="5" key="1">
    <citation type="journal article" date="2014" name="Int. J. Syst. Evol. Microbiol.">
        <title>Complete genome sequence of Corynebacterium casei LMG S-19264T (=DSM 44701T), isolated from a smear-ripened cheese.</title>
        <authorList>
            <consortium name="US DOE Joint Genome Institute (JGI-PGF)"/>
            <person name="Walter F."/>
            <person name="Albersmeier A."/>
            <person name="Kalinowski J."/>
            <person name="Ruckert C."/>
        </authorList>
    </citation>
    <scope>NUCLEOTIDE SEQUENCE</scope>
    <source>
        <strain evidence="5">JCM 3302</strain>
    </source>
</reference>
<dbReference type="PROSITE" id="PS50043">
    <property type="entry name" value="HTH_LUXR_2"/>
    <property type="match status" value="1"/>
</dbReference>
<dbReference type="CDD" id="cd06170">
    <property type="entry name" value="LuxR_C_like"/>
    <property type="match status" value="1"/>
</dbReference>
<dbReference type="Proteomes" id="UP000641386">
    <property type="component" value="Unassembled WGS sequence"/>
</dbReference>